<dbReference type="InterPro" id="IPR002105">
    <property type="entry name" value="Dockerin_1_rpt"/>
</dbReference>
<gene>
    <name evidence="5" type="ORF">RF007C_11390</name>
</gene>
<evidence type="ECO:0000259" key="3">
    <source>
        <dbReference type="PROSITE" id="PS51175"/>
    </source>
</evidence>
<evidence type="ECO:0000313" key="5">
    <source>
        <dbReference type="EMBL" id="EWM54935.1"/>
    </source>
</evidence>
<dbReference type="PATRIC" id="fig|1341157.4.peg.556"/>
<sequence length="951" mass="103599">MIIRRRGTAALVGAVSAFSVLNTCGFAGTVNAEGSVQAVFYVSPGGSDSGDGSEASPFATLEKARDEIRKINGSMTGDIIVYLRGGDYRITEPVEFDTRDSGSEGFTIRYEAYKGETPVLNGAQKVTGWKKFSDKLWAAPLDRNVKLRNLYVNDRRANMGSVQVQAKGGYGDYYITAGQADWAWDSGKKSDGIVYDAGSMPRITSNFDDLEVVNGTTWNENIVCSRDIKYDGNSMILFMQQPYGAIAQTPGWGAGFTTNGTHTIYNAFSFVDSEGEFFFDKTEKMLYYYPRMGEDMTSADVEAPVADSLIKIAGSSTSDRVKNISFSGITFANTDYQLTEVDGSHGKTTCQAAQSYTAFADSNWHSKKYEMVDTLPAAVHITSSDNIKLTGNTVKHTGADGISMTNDVINSEVSGNFITDITSSGITVGHPQHIYIGDGDGSNREKFPRGVEGICKNDLITHNLLYDISVVHGFGGCAAITAYFVDSVKILSNTIEKTAYNGIHLGWGWCNFKDSTTCRDNQICYNRVINSLNRLHDSGGIYTIGQMPGTVINQNYIQGIPAGGPGWPTYGLHNDEGTTYIEENDNVLEISPDVTYTINCEEYGDKHHLTIKRTYATVNKMGKNPPYSDIDAPIVVSDNVWPFAQYKICLDSGISDDYRAMMPLWLKSAADQAFPASCATACGSKLPIRKVDGTVWIAPDGTDTFRTGADMTKAKGSAGTIKTPAEEGEYRIYVLDENGKVLSKSGHILRLSGTGSSEGGDVIEAESCYYKSGIDTESCSEGGSDVAYIENGDYIGFKGIDLTNVSGIDFRIGSNGAAAALEVRLDSPDGNLIGKMDVKSTGGWQKWNTQSCTIESTEGNHDIYFVFTGGDGYLCNMKWWRPVKPAEEYILGDLNGDETVDIYDMIKMRRAAVEGDAERFGAADINGDDRIDEEDLKLLKQYLSGELKSFE</sequence>
<dbReference type="GO" id="GO:0004553">
    <property type="term" value="F:hydrolase activity, hydrolyzing O-glycosyl compounds"/>
    <property type="evidence" value="ECO:0007669"/>
    <property type="project" value="InterPro"/>
</dbReference>
<dbReference type="SMART" id="SM00710">
    <property type="entry name" value="PbH1"/>
    <property type="match status" value="5"/>
</dbReference>
<dbReference type="Pfam" id="PF00404">
    <property type="entry name" value="Dockerin_1"/>
    <property type="match status" value="1"/>
</dbReference>
<dbReference type="CDD" id="cd04084">
    <property type="entry name" value="CBM6_xylanase-like"/>
    <property type="match status" value="1"/>
</dbReference>
<dbReference type="InterPro" id="IPR006626">
    <property type="entry name" value="PbH1"/>
</dbReference>
<evidence type="ECO:0000256" key="2">
    <source>
        <dbReference type="ARBA" id="ARBA00022729"/>
    </source>
</evidence>
<dbReference type="EMBL" id="ATAX01000008">
    <property type="protein sequence ID" value="EWM54935.1"/>
    <property type="molecule type" value="Genomic_DNA"/>
</dbReference>
<dbReference type="Gene3D" id="1.10.1330.10">
    <property type="entry name" value="Dockerin domain"/>
    <property type="match status" value="1"/>
</dbReference>
<dbReference type="Proteomes" id="UP000019365">
    <property type="component" value="Unassembled WGS sequence"/>
</dbReference>
<dbReference type="CDD" id="cd14256">
    <property type="entry name" value="Dockerin_I"/>
    <property type="match status" value="1"/>
</dbReference>
<dbReference type="Pfam" id="PF21231">
    <property type="entry name" value="GH141_M"/>
    <property type="match status" value="1"/>
</dbReference>
<proteinExistence type="predicted"/>
<dbReference type="RefSeq" id="WP_037296999.1">
    <property type="nucleotide sequence ID" value="NZ_ATAX01000008.1"/>
</dbReference>
<dbReference type="SUPFAM" id="SSF63446">
    <property type="entry name" value="Type I dockerin domain"/>
    <property type="match status" value="1"/>
</dbReference>
<dbReference type="Gene3D" id="2.60.120.260">
    <property type="entry name" value="Galactose-binding domain-like"/>
    <property type="match status" value="1"/>
</dbReference>
<dbReference type="PROSITE" id="PS00018">
    <property type="entry name" value="EF_HAND_1"/>
    <property type="match status" value="1"/>
</dbReference>
<dbReference type="Pfam" id="PF03422">
    <property type="entry name" value="CBM_6"/>
    <property type="match status" value="1"/>
</dbReference>
<dbReference type="InterPro" id="IPR048482">
    <property type="entry name" value="GH141_ins"/>
</dbReference>
<protein>
    <recommendedName>
        <fullName evidence="1">Probable pectate lyase C</fullName>
    </recommendedName>
</protein>
<name>W7V1R9_RUMFL</name>
<keyword evidence="6" id="KW-1185">Reference proteome</keyword>
<reference evidence="5 6" key="1">
    <citation type="journal article" date="2014" name="PLoS ONE">
        <title>Rumen cellulosomics: divergent fiber-degrading strategies revealed by comparative genome-wide analysis of six ruminococcal strains.</title>
        <authorList>
            <person name="Dassa B."/>
            <person name="Borovok I."/>
            <person name="Ruimy-Israeli V."/>
            <person name="Lamed R."/>
            <person name="Flint H.J."/>
            <person name="Duncan S.H."/>
            <person name="Henrissat B."/>
            <person name="Coutinho P."/>
            <person name="Morrison M."/>
            <person name="Mosoni P."/>
            <person name="Yeoman C.J."/>
            <person name="White B.A."/>
            <person name="Bayer E.A."/>
        </authorList>
    </citation>
    <scope>NUCLEOTIDE SEQUENCE [LARGE SCALE GENOMIC DNA]</scope>
    <source>
        <strain evidence="5 6">007c</strain>
    </source>
</reference>
<dbReference type="eggNOG" id="COG3420">
    <property type="taxonomic scope" value="Bacteria"/>
</dbReference>
<dbReference type="InterPro" id="IPR018247">
    <property type="entry name" value="EF_Hand_1_Ca_BS"/>
</dbReference>
<feature type="domain" description="Dockerin" evidence="4">
    <location>
        <begin position="887"/>
        <end position="951"/>
    </location>
</feature>
<evidence type="ECO:0000313" key="6">
    <source>
        <dbReference type="Proteomes" id="UP000019365"/>
    </source>
</evidence>
<dbReference type="InterPro" id="IPR005084">
    <property type="entry name" value="CBM6"/>
</dbReference>
<dbReference type="PANTHER" id="PTHR36453:SF1">
    <property type="entry name" value="RIGHT HANDED BETA HELIX DOMAIN-CONTAINING PROTEIN"/>
    <property type="match status" value="1"/>
</dbReference>
<dbReference type="SUPFAM" id="SSF49785">
    <property type="entry name" value="Galactose-binding domain-like"/>
    <property type="match status" value="1"/>
</dbReference>
<dbReference type="OrthoDB" id="9808066at2"/>
<dbReference type="AlphaFoldDB" id="W7V1R9"/>
<dbReference type="InterPro" id="IPR036439">
    <property type="entry name" value="Dockerin_dom_sf"/>
</dbReference>
<dbReference type="eggNOG" id="COG3507">
    <property type="taxonomic scope" value="Bacteria"/>
</dbReference>
<dbReference type="InterPro" id="IPR008979">
    <property type="entry name" value="Galactose-bd-like_sf"/>
</dbReference>
<feature type="domain" description="CBM6" evidence="3">
    <location>
        <begin position="761"/>
        <end position="883"/>
    </location>
</feature>
<evidence type="ECO:0000259" key="4">
    <source>
        <dbReference type="PROSITE" id="PS51766"/>
    </source>
</evidence>
<keyword evidence="2" id="KW-0732">Signal</keyword>
<dbReference type="GO" id="GO:0000272">
    <property type="term" value="P:polysaccharide catabolic process"/>
    <property type="evidence" value="ECO:0007669"/>
    <property type="project" value="InterPro"/>
</dbReference>
<dbReference type="InterPro" id="IPR012334">
    <property type="entry name" value="Pectin_lyas_fold"/>
</dbReference>
<dbReference type="InterPro" id="IPR016134">
    <property type="entry name" value="Dockerin_dom"/>
</dbReference>
<dbReference type="GO" id="GO:0030246">
    <property type="term" value="F:carbohydrate binding"/>
    <property type="evidence" value="ECO:0007669"/>
    <property type="project" value="InterPro"/>
</dbReference>
<organism evidence="5 6">
    <name type="scientific">Ruminococcus flavefaciens 007c</name>
    <dbReference type="NCBI Taxonomy" id="1341157"/>
    <lineage>
        <taxon>Bacteria</taxon>
        <taxon>Bacillati</taxon>
        <taxon>Bacillota</taxon>
        <taxon>Clostridia</taxon>
        <taxon>Eubacteriales</taxon>
        <taxon>Oscillospiraceae</taxon>
        <taxon>Ruminococcus</taxon>
    </lineage>
</organism>
<dbReference type="PROSITE" id="PS51175">
    <property type="entry name" value="CBM6"/>
    <property type="match status" value="1"/>
</dbReference>
<dbReference type="Gene3D" id="2.160.20.10">
    <property type="entry name" value="Single-stranded right-handed beta-helix, Pectin lyase-like"/>
    <property type="match status" value="2"/>
</dbReference>
<accession>W7V1R9</accession>
<comment type="caution">
    <text evidence="5">The sequence shown here is derived from an EMBL/GenBank/DDBJ whole genome shotgun (WGS) entry which is preliminary data.</text>
</comment>
<dbReference type="PANTHER" id="PTHR36453">
    <property type="entry name" value="SECRETED PROTEIN-RELATED"/>
    <property type="match status" value="1"/>
</dbReference>
<dbReference type="InterPro" id="IPR006584">
    <property type="entry name" value="Cellulose-bd_IV"/>
</dbReference>
<dbReference type="PROSITE" id="PS51766">
    <property type="entry name" value="DOCKERIN"/>
    <property type="match status" value="1"/>
</dbReference>
<evidence type="ECO:0000256" key="1">
    <source>
        <dbReference type="ARBA" id="ARBA00016512"/>
    </source>
</evidence>
<dbReference type="InterPro" id="IPR011050">
    <property type="entry name" value="Pectin_lyase_fold/virulence"/>
</dbReference>
<dbReference type="SMART" id="SM00606">
    <property type="entry name" value="CBD_IV"/>
    <property type="match status" value="1"/>
</dbReference>
<dbReference type="SUPFAM" id="SSF51126">
    <property type="entry name" value="Pectin lyase-like"/>
    <property type="match status" value="1"/>
</dbReference>